<evidence type="ECO:0000313" key="7">
    <source>
        <dbReference type="Proteomes" id="UP000467841"/>
    </source>
</evidence>
<dbReference type="InterPro" id="IPR019458">
    <property type="entry name" value="Est1-like_N"/>
</dbReference>
<dbReference type="SUPFAM" id="SSF48452">
    <property type="entry name" value="TPR-like"/>
    <property type="match status" value="1"/>
</dbReference>
<dbReference type="GO" id="GO:0000184">
    <property type="term" value="P:nuclear-transcribed mRNA catabolic process, nonsense-mediated decay"/>
    <property type="evidence" value="ECO:0007669"/>
    <property type="project" value="TreeGrafter"/>
</dbReference>
<feature type="region of interest" description="Disordered" evidence="3">
    <location>
        <begin position="697"/>
        <end position="725"/>
    </location>
</feature>
<keyword evidence="1" id="KW-0677">Repeat</keyword>
<dbReference type="GO" id="GO:0005697">
    <property type="term" value="C:telomerase holoenzyme complex"/>
    <property type="evidence" value="ECO:0007669"/>
    <property type="project" value="TreeGrafter"/>
</dbReference>
<dbReference type="EMBL" id="CACVBM020001307">
    <property type="protein sequence ID" value="CAA7044775.1"/>
    <property type="molecule type" value="Genomic_DNA"/>
</dbReference>
<dbReference type="GO" id="GO:0042162">
    <property type="term" value="F:telomeric DNA binding"/>
    <property type="evidence" value="ECO:0007669"/>
    <property type="project" value="TreeGrafter"/>
</dbReference>
<dbReference type="FunFam" id="1.25.40.10:FF:000225">
    <property type="entry name" value="Protein SMG7"/>
    <property type="match status" value="1"/>
</dbReference>
<feature type="domain" description="Telomerase activating protein Est1-like N-terminal" evidence="5">
    <location>
        <begin position="65"/>
        <end position="189"/>
    </location>
</feature>
<evidence type="ECO:0000256" key="2">
    <source>
        <dbReference type="ARBA" id="ARBA00022803"/>
    </source>
</evidence>
<dbReference type="Gene3D" id="1.25.40.10">
    <property type="entry name" value="Tetratricopeptide repeat domain"/>
    <property type="match status" value="1"/>
</dbReference>
<dbReference type="OrthoDB" id="69928at2759"/>
<protein>
    <recommendedName>
        <fullName evidence="8">DNA/RNA-binding domain-containing protein</fullName>
    </recommendedName>
</protein>
<dbReference type="Proteomes" id="UP000467841">
    <property type="component" value="Unassembled WGS sequence"/>
</dbReference>
<dbReference type="PANTHER" id="PTHR15696">
    <property type="entry name" value="SMG-7 SUPPRESSOR WITH MORPHOLOGICAL EFFECT ON GENITALIA PROTEIN 7"/>
    <property type="match status" value="1"/>
</dbReference>
<keyword evidence="7" id="KW-1185">Reference proteome</keyword>
<dbReference type="PANTHER" id="PTHR15696:SF35">
    <property type="entry name" value="NONSENSE-MEDIATED MRNA DECAY FACTOR SMG7"/>
    <property type="match status" value="1"/>
</dbReference>
<dbReference type="InterPro" id="IPR018834">
    <property type="entry name" value="DNA/RNA-bd_Est1-type"/>
</dbReference>
<evidence type="ECO:0000256" key="1">
    <source>
        <dbReference type="ARBA" id="ARBA00022737"/>
    </source>
</evidence>
<evidence type="ECO:0008006" key="8">
    <source>
        <dbReference type="Google" id="ProtNLM"/>
    </source>
</evidence>
<accession>A0A6D2JZJ9</accession>
<dbReference type="AlphaFoldDB" id="A0A6D2JZJ9"/>
<gene>
    <name evidence="6" type="ORF">MERR_LOCUS32010</name>
</gene>
<feature type="domain" description="DNA/RNA-binding" evidence="4">
    <location>
        <begin position="202"/>
        <end position="530"/>
    </location>
</feature>
<dbReference type="InterPro" id="IPR011990">
    <property type="entry name" value="TPR-like_helical_dom_sf"/>
</dbReference>
<feature type="compositionally biased region" description="Low complexity" evidence="3">
    <location>
        <begin position="716"/>
        <end position="725"/>
    </location>
</feature>
<evidence type="ECO:0000313" key="6">
    <source>
        <dbReference type="EMBL" id="CAA7044775.1"/>
    </source>
</evidence>
<comment type="caution">
    <text evidence="6">The sequence shown here is derived from an EMBL/GenBank/DDBJ whole genome shotgun (WGS) entry which is preliminary data.</text>
</comment>
<dbReference type="GO" id="GO:0070034">
    <property type="term" value="F:telomerase RNA binding"/>
    <property type="evidence" value="ECO:0007669"/>
    <property type="project" value="TreeGrafter"/>
</dbReference>
<dbReference type="Pfam" id="PF10374">
    <property type="entry name" value="EST1"/>
    <property type="match status" value="1"/>
</dbReference>
<evidence type="ECO:0000259" key="5">
    <source>
        <dbReference type="Pfam" id="PF10374"/>
    </source>
</evidence>
<reference evidence="6" key="1">
    <citation type="submission" date="2020-01" db="EMBL/GenBank/DDBJ databases">
        <authorList>
            <person name="Mishra B."/>
        </authorList>
    </citation>
    <scope>NUCLEOTIDE SEQUENCE [LARGE SCALE GENOMIC DNA]</scope>
</reference>
<proteinExistence type="predicted"/>
<dbReference type="Pfam" id="PF10373">
    <property type="entry name" value="EST1_DNA_bind"/>
    <property type="match status" value="1"/>
</dbReference>
<feature type="region of interest" description="Disordered" evidence="3">
    <location>
        <begin position="884"/>
        <end position="913"/>
    </location>
</feature>
<feature type="compositionally biased region" description="Polar residues" evidence="3">
    <location>
        <begin position="930"/>
        <end position="946"/>
    </location>
</feature>
<keyword evidence="2" id="KW-0802">TPR repeat</keyword>
<feature type="compositionally biased region" description="Polar residues" evidence="3">
    <location>
        <begin position="697"/>
        <end position="707"/>
    </location>
</feature>
<organism evidence="6 7">
    <name type="scientific">Microthlaspi erraticum</name>
    <dbReference type="NCBI Taxonomy" id="1685480"/>
    <lineage>
        <taxon>Eukaryota</taxon>
        <taxon>Viridiplantae</taxon>
        <taxon>Streptophyta</taxon>
        <taxon>Embryophyta</taxon>
        <taxon>Tracheophyta</taxon>
        <taxon>Spermatophyta</taxon>
        <taxon>Magnoliopsida</taxon>
        <taxon>eudicotyledons</taxon>
        <taxon>Gunneridae</taxon>
        <taxon>Pentapetalae</taxon>
        <taxon>rosids</taxon>
        <taxon>malvids</taxon>
        <taxon>Brassicales</taxon>
        <taxon>Brassicaceae</taxon>
        <taxon>Coluteocarpeae</taxon>
        <taxon>Microthlaspi</taxon>
    </lineage>
</organism>
<dbReference type="InterPro" id="IPR045153">
    <property type="entry name" value="Est1/Ebs1-like"/>
</dbReference>
<evidence type="ECO:0000256" key="3">
    <source>
        <dbReference type="SAM" id="MobiDB-lite"/>
    </source>
</evidence>
<sequence length="1047" mass="115372">MDKKPVCSPRERAKSILDKTVALEAKLQKAAQARNPFDPNLWQQIRENYEAIILEDHTFSEQHGIELTLWQLHYKRICEFRSHIKAVLSSSSSSSVAQNGKGPSRPDRIAKLKLQFRTFLSEATGFYHDIILKIRSKYGLPLGFFSEDQQSQTLADKDVKKLAEFKRGLVFCHRCLIYLGDLARYKGLYAEGDSKNREHAAASSYYLQAASLLPASGNPHHQLAIIASYSGDEFAATYRYFRSLAVEYPFPTARENLVVAFDKSRQNYAQLFAASKELPKRPTGKGRGKGAHISSKNANLVASPEKEKVTSASEMLKSFCIRFVHLNGILFTRTSLETFVDVLASTSSILRELISLSLGEELSFGIDTSDSALFIVRLVTILIFSVHNSNKETEGQSYAEIVQRVEPARNSLTASFELLGHVIEQCAQLRDLSSSYFLPGVLVFVEWLACCPDIAVGTFPDDKQTAVRNTFWNQCVAFFNQILSLGPMFIDDDEDETCFSNMSMYDEGETENRLALWEDYELRGFLPLLPAQTILDFSRKHSFGTEGPKEKKARIKRIIAAGKALTSVIKVDENHVYFDSKKKKFIVGVKPSDDLLDSHSSPLEPDNALQDNLAMMNLNSPVMPRDRQIYLDEEEGEEIVFKPLVSEKRKGDSDNMYVPNGGFRKPDQVSTMEDIKALSGSDAASYENLLLQARGNARTQGPASVGSNIPGHLYPSSQSQAVHMQQVQAQAVHPQPAQSLASARLQLMQSQVAQLQQQAVQFQQTQAQVSHAPPAQSQSASLGGSTWLPEEAAVVASSLSGFPQMGNGLVTRNEMQGNHGASYYPTHSLPIHQSLNANGIGGMQYSQSRTPEAVLPPKTDAVSSSGAISDSLGVQSSIARKNPIGRANLGPPPGFNSVPSKLQKEPTPASDMSGNNLLVDDYSWLDGYQSQSSRGTGLNSTLNYVSSGKPEHMGTSNGLNGPANFPFPGKQVPTSQLNSRSNIKDIPAGRVVTMFSKLESSWPWLLVGNFLPDRLRRQLMLVKEIYGDKNEVVSAESIGVKCLCLAT</sequence>
<feature type="region of interest" description="Disordered" evidence="3">
    <location>
        <begin position="840"/>
        <end position="867"/>
    </location>
</feature>
<evidence type="ECO:0000259" key="4">
    <source>
        <dbReference type="Pfam" id="PF10373"/>
    </source>
</evidence>
<feature type="region of interest" description="Disordered" evidence="3">
    <location>
        <begin position="930"/>
        <end position="960"/>
    </location>
</feature>
<name>A0A6D2JZJ9_9BRAS</name>